<evidence type="ECO:0000313" key="2">
    <source>
        <dbReference type="EMBL" id="KZF26794.1"/>
    </source>
</evidence>
<name>A0A165JYP5_XYLHT</name>
<organism evidence="2 3">
    <name type="scientific">Xylona heveae (strain CBS 132557 / TC161)</name>
    <dbReference type="NCBI Taxonomy" id="1328760"/>
    <lineage>
        <taxon>Eukaryota</taxon>
        <taxon>Fungi</taxon>
        <taxon>Dikarya</taxon>
        <taxon>Ascomycota</taxon>
        <taxon>Pezizomycotina</taxon>
        <taxon>Xylonomycetes</taxon>
        <taxon>Xylonales</taxon>
        <taxon>Xylonaceae</taxon>
        <taxon>Xylona</taxon>
    </lineage>
</organism>
<gene>
    <name evidence="2" type="ORF">L228DRAFT_18840</name>
</gene>
<dbReference type="OrthoDB" id="5428259at2759"/>
<dbReference type="RefSeq" id="XP_018192349.1">
    <property type="nucleotide sequence ID" value="XM_018329594.1"/>
</dbReference>
<dbReference type="InParanoid" id="A0A165JYP5"/>
<reference evidence="2 3" key="1">
    <citation type="journal article" date="2016" name="Fungal Biol.">
        <title>The genome of Xylona heveae provides a window into fungal endophytism.</title>
        <authorList>
            <person name="Gazis R."/>
            <person name="Kuo A."/>
            <person name="Riley R."/>
            <person name="LaButti K."/>
            <person name="Lipzen A."/>
            <person name="Lin J."/>
            <person name="Amirebrahimi M."/>
            <person name="Hesse C.N."/>
            <person name="Spatafora J.W."/>
            <person name="Henrissat B."/>
            <person name="Hainaut M."/>
            <person name="Grigoriev I.V."/>
            <person name="Hibbett D.S."/>
        </authorList>
    </citation>
    <scope>NUCLEOTIDE SEQUENCE [LARGE SCALE GENOMIC DNA]</scope>
    <source>
        <strain evidence="2 3">TC161</strain>
    </source>
</reference>
<dbReference type="AlphaFoldDB" id="A0A165JYP5"/>
<accession>A0A165JYP5</accession>
<proteinExistence type="predicted"/>
<dbReference type="Proteomes" id="UP000076632">
    <property type="component" value="Unassembled WGS sequence"/>
</dbReference>
<feature type="region of interest" description="Disordered" evidence="1">
    <location>
        <begin position="1"/>
        <end position="20"/>
    </location>
</feature>
<protein>
    <submittedName>
        <fullName evidence="2">Uncharacterized protein</fullName>
    </submittedName>
</protein>
<feature type="region of interest" description="Disordered" evidence="1">
    <location>
        <begin position="63"/>
        <end position="98"/>
    </location>
</feature>
<evidence type="ECO:0000313" key="3">
    <source>
        <dbReference type="Proteomes" id="UP000076632"/>
    </source>
</evidence>
<dbReference type="EMBL" id="KV407454">
    <property type="protein sequence ID" value="KZF26794.1"/>
    <property type="molecule type" value="Genomic_DNA"/>
</dbReference>
<keyword evidence="3" id="KW-1185">Reference proteome</keyword>
<evidence type="ECO:0000256" key="1">
    <source>
        <dbReference type="SAM" id="MobiDB-lite"/>
    </source>
</evidence>
<dbReference type="STRING" id="1328760.A0A165JYP5"/>
<sequence>MDIFDSATVEMKRKRNQKKDGSILEQMKVSSLEVEPTEMVFTPKGSFSKQYLITGSADEDSPLLRLKTLPKKVRQKKKNANEGRKGASPRKVTKKISKKKAKELGQLSQQVLAMLENTQEPTPEVAQPQFTADEMEEFRLTVGNFPPEKDPTFTIFEDGNSEELEQCNSASAPMEFVPTYAGSSLPEYHETEHSTQNHGLSLLNSEFILPQNFHFAPEEMIPFVGHRSQFPALRNTSSRILPSDKENIEPHGSRQANVRYWPNQTFPGKGFQSYDFDAGAIQQYLTQMPAHHTDMEIANVHGFYGQSAAFNFPGTNAQICAHTGWPDKMPQSSDGLTSTTNQHGNAGNIGNLSRTSGCTTRATLAQKKNAVTDNGAANSGYHQLPYSTIPGLQERAVDMNTFNYAAADDNNNDANAMHENGNDLIFSGI</sequence>
<dbReference type="GeneID" id="28894731"/>
<feature type="compositionally biased region" description="Basic residues" evidence="1">
    <location>
        <begin position="87"/>
        <end position="98"/>
    </location>
</feature>
<feature type="compositionally biased region" description="Basic residues" evidence="1">
    <location>
        <begin position="68"/>
        <end position="78"/>
    </location>
</feature>
<feature type="region of interest" description="Disordered" evidence="1">
    <location>
        <begin position="330"/>
        <end position="353"/>
    </location>
</feature>